<gene>
    <name evidence="1" type="ORF">GCM10009030_15140</name>
</gene>
<name>A0A830GLG5_9EURY</name>
<evidence type="ECO:0000313" key="1">
    <source>
        <dbReference type="EMBL" id="GGN91766.1"/>
    </source>
</evidence>
<dbReference type="EMBL" id="BMOU01000002">
    <property type="protein sequence ID" value="GGN91766.1"/>
    <property type="molecule type" value="Genomic_DNA"/>
</dbReference>
<evidence type="ECO:0000313" key="2">
    <source>
        <dbReference type="Proteomes" id="UP000605784"/>
    </source>
</evidence>
<accession>A0A830GLG5</accession>
<protein>
    <submittedName>
        <fullName evidence="1">Uncharacterized protein</fullName>
    </submittedName>
</protein>
<organism evidence="1 2">
    <name type="scientific">Haloarcula pellucida</name>
    <dbReference type="NCBI Taxonomy" id="1427151"/>
    <lineage>
        <taxon>Archaea</taxon>
        <taxon>Methanobacteriati</taxon>
        <taxon>Methanobacteriota</taxon>
        <taxon>Stenosarchaea group</taxon>
        <taxon>Halobacteria</taxon>
        <taxon>Halobacteriales</taxon>
        <taxon>Haloarculaceae</taxon>
        <taxon>Haloarcula</taxon>
    </lineage>
</organism>
<keyword evidence="2" id="KW-1185">Reference proteome</keyword>
<comment type="caution">
    <text evidence="1">The sequence shown here is derived from an EMBL/GenBank/DDBJ whole genome shotgun (WGS) entry which is preliminary data.</text>
</comment>
<dbReference type="AlphaFoldDB" id="A0A830GLG5"/>
<proteinExistence type="predicted"/>
<reference evidence="1" key="2">
    <citation type="submission" date="2020-09" db="EMBL/GenBank/DDBJ databases">
        <authorList>
            <person name="Sun Q."/>
            <person name="Ohkuma M."/>
        </authorList>
    </citation>
    <scope>NUCLEOTIDE SEQUENCE</scope>
    <source>
        <strain evidence="1">JCM 17820</strain>
    </source>
</reference>
<reference evidence="1" key="1">
    <citation type="journal article" date="2014" name="Int. J. Syst. Evol. Microbiol.">
        <title>Complete genome sequence of Corynebacterium casei LMG S-19264T (=DSM 44701T), isolated from a smear-ripened cheese.</title>
        <authorList>
            <consortium name="US DOE Joint Genome Institute (JGI-PGF)"/>
            <person name="Walter F."/>
            <person name="Albersmeier A."/>
            <person name="Kalinowski J."/>
            <person name="Ruckert C."/>
        </authorList>
    </citation>
    <scope>NUCLEOTIDE SEQUENCE</scope>
    <source>
        <strain evidence="1">JCM 17820</strain>
    </source>
</reference>
<dbReference type="Proteomes" id="UP000605784">
    <property type="component" value="Unassembled WGS sequence"/>
</dbReference>
<sequence>MANARLDTTVNMTDEVPWKALEPLVTDSFLDERQKKENTKRYVPYSFTQGLRKAMAHLNADNIQELDANRSFNTERESIAAVSSSDVSDIMEGDVVKRKQFELEFDRAENGDFPWLDIQSVLGQSSTVYDLPVRRLVVRFEDEEFENEWRDAIREALDMNDPPLSWIESPFYAVLESSDPGEGDARDRVREIHEDFYFKPMFEAEEDYEGMDWSIRTLDLQSVWSYQGFINRAQAIHTVRKDDRQYDWTPRKLEKYIMNYFEPSEDYTGVIRSSDFAGLWRRVYSRDITSTKVFEWEEDEEWVQTEA</sequence>